<keyword evidence="3" id="KW-1185">Reference proteome</keyword>
<dbReference type="GeneID" id="54299554"/>
<dbReference type="AlphaFoldDB" id="A0A6A6BE62"/>
<dbReference type="EMBL" id="ML995484">
    <property type="protein sequence ID" value="KAF2142459.1"/>
    <property type="molecule type" value="Genomic_DNA"/>
</dbReference>
<feature type="region of interest" description="Disordered" evidence="1">
    <location>
        <begin position="1"/>
        <end position="45"/>
    </location>
</feature>
<evidence type="ECO:0000313" key="2">
    <source>
        <dbReference type="EMBL" id="KAF2142459.1"/>
    </source>
</evidence>
<evidence type="ECO:0000313" key="3">
    <source>
        <dbReference type="Proteomes" id="UP000799438"/>
    </source>
</evidence>
<gene>
    <name evidence="2" type="ORF">K452DRAFT_297742</name>
</gene>
<feature type="region of interest" description="Disordered" evidence="1">
    <location>
        <begin position="110"/>
        <end position="143"/>
    </location>
</feature>
<dbReference type="RefSeq" id="XP_033398171.1">
    <property type="nucleotide sequence ID" value="XM_033542057.1"/>
</dbReference>
<evidence type="ECO:0000256" key="1">
    <source>
        <dbReference type="SAM" id="MobiDB-lite"/>
    </source>
</evidence>
<organism evidence="2 3">
    <name type="scientific">Aplosporella prunicola CBS 121167</name>
    <dbReference type="NCBI Taxonomy" id="1176127"/>
    <lineage>
        <taxon>Eukaryota</taxon>
        <taxon>Fungi</taxon>
        <taxon>Dikarya</taxon>
        <taxon>Ascomycota</taxon>
        <taxon>Pezizomycotina</taxon>
        <taxon>Dothideomycetes</taxon>
        <taxon>Dothideomycetes incertae sedis</taxon>
        <taxon>Botryosphaeriales</taxon>
        <taxon>Aplosporellaceae</taxon>
        <taxon>Aplosporella</taxon>
    </lineage>
</organism>
<feature type="compositionally biased region" description="Low complexity" evidence="1">
    <location>
        <begin position="206"/>
        <end position="220"/>
    </location>
</feature>
<feature type="compositionally biased region" description="Basic and acidic residues" evidence="1">
    <location>
        <begin position="257"/>
        <end position="270"/>
    </location>
</feature>
<feature type="compositionally biased region" description="Low complexity" evidence="1">
    <location>
        <begin position="237"/>
        <end position="252"/>
    </location>
</feature>
<protein>
    <submittedName>
        <fullName evidence="2">Uncharacterized protein</fullName>
    </submittedName>
</protein>
<dbReference type="OrthoDB" id="3926475at2759"/>
<accession>A0A6A6BE62</accession>
<feature type="region of interest" description="Disordered" evidence="1">
    <location>
        <begin position="198"/>
        <end position="280"/>
    </location>
</feature>
<feature type="region of interest" description="Disordered" evidence="1">
    <location>
        <begin position="392"/>
        <end position="429"/>
    </location>
</feature>
<feature type="compositionally biased region" description="Polar residues" evidence="1">
    <location>
        <begin position="414"/>
        <end position="429"/>
    </location>
</feature>
<feature type="compositionally biased region" description="Basic and acidic residues" evidence="1">
    <location>
        <begin position="392"/>
        <end position="407"/>
    </location>
</feature>
<reference evidence="2" key="1">
    <citation type="journal article" date="2020" name="Stud. Mycol.">
        <title>101 Dothideomycetes genomes: a test case for predicting lifestyles and emergence of pathogens.</title>
        <authorList>
            <person name="Haridas S."/>
            <person name="Albert R."/>
            <person name="Binder M."/>
            <person name="Bloem J."/>
            <person name="Labutti K."/>
            <person name="Salamov A."/>
            <person name="Andreopoulos B."/>
            <person name="Baker S."/>
            <person name="Barry K."/>
            <person name="Bills G."/>
            <person name="Bluhm B."/>
            <person name="Cannon C."/>
            <person name="Castanera R."/>
            <person name="Culley D."/>
            <person name="Daum C."/>
            <person name="Ezra D."/>
            <person name="Gonzalez J."/>
            <person name="Henrissat B."/>
            <person name="Kuo A."/>
            <person name="Liang C."/>
            <person name="Lipzen A."/>
            <person name="Lutzoni F."/>
            <person name="Magnuson J."/>
            <person name="Mondo S."/>
            <person name="Nolan M."/>
            <person name="Ohm R."/>
            <person name="Pangilinan J."/>
            <person name="Park H.-J."/>
            <person name="Ramirez L."/>
            <person name="Alfaro M."/>
            <person name="Sun H."/>
            <person name="Tritt A."/>
            <person name="Yoshinaga Y."/>
            <person name="Zwiers L.-H."/>
            <person name="Turgeon B."/>
            <person name="Goodwin S."/>
            <person name="Spatafora J."/>
            <person name="Crous P."/>
            <person name="Grigoriev I."/>
        </authorList>
    </citation>
    <scope>NUCLEOTIDE SEQUENCE</scope>
    <source>
        <strain evidence="2">CBS 121167</strain>
    </source>
</reference>
<sequence>MVLRPNEPAALRPPPIGFDLHHHHHSSHQQHFTPRGPAVSLPPLHSLNLDRESTTRPHGPPAAATTITVPAARPDLPRLPSAPVFAAPFGDQHRHSQLLNYRHRMPSDSGLDHMDIDSGAPSPLLRHSRPVSPPPAMARSSSSRVMKEECHRCGAFLPSPQSECACGQVRFTHPFQPQARHLVPALDEAFAGGVPMSRRGSGLRASVDSLSSGPSSRRGSAACVDTLPTGAPRRKSTATAAAAVAAGSRRASMQQQEKQKASKAVREKGSRKAISRQHKKMEIREKARGWTAPTGLNANNKKNSGLDGKKLEILGHMLEEASESDRSRLQLCEQVQRAVAIALKNAEMGASAVASPEERVFLEQATQEAQRLASWLASAMAREAHALEEWEKEQLEKEAEAERKAQLEGRYPTPLSSCGNSPTFEQFRR</sequence>
<proteinExistence type="predicted"/>
<name>A0A6A6BE62_9PEZI</name>
<dbReference type="Proteomes" id="UP000799438">
    <property type="component" value="Unassembled WGS sequence"/>
</dbReference>